<dbReference type="GO" id="GO:0004534">
    <property type="term" value="F:5'-3' RNA exonuclease activity"/>
    <property type="evidence" value="ECO:0007669"/>
    <property type="project" value="TreeGrafter"/>
</dbReference>
<dbReference type="InterPro" id="IPR016195">
    <property type="entry name" value="Pol/histidinol_Pase-like"/>
</dbReference>
<name>A0A934I189_9CLOT</name>
<dbReference type="CDD" id="cd07438">
    <property type="entry name" value="PHP_HisPPase_AMP"/>
    <property type="match status" value="1"/>
</dbReference>
<dbReference type="PANTHER" id="PTHR42924">
    <property type="entry name" value="EXONUCLEASE"/>
    <property type="match status" value="1"/>
</dbReference>
<dbReference type="AlphaFoldDB" id="A0A934I189"/>
<dbReference type="InterPro" id="IPR003141">
    <property type="entry name" value="Pol/His_phosphatase_N"/>
</dbReference>
<dbReference type="PANTHER" id="PTHR42924:SF3">
    <property type="entry name" value="POLYMERASE_HISTIDINOL PHOSPHATASE N-TERMINAL DOMAIN-CONTAINING PROTEIN"/>
    <property type="match status" value="1"/>
</dbReference>
<dbReference type="GO" id="GO:0035312">
    <property type="term" value="F:5'-3' DNA exonuclease activity"/>
    <property type="evidence" value="ECO:0007669"/>
    <property type="project" value="TreeGrafter"/>
</dbReference>
<evidence type="ECO:0000313" key="2">
    <source>
        <dbReference type="EMBL" id="MBI6874974.1"/>
    </source>
</evidence>
<accession>A0A934I189</accession>
<comment type="caution">
    <text evidence="2">The sequence shown here is derived from an EMBL/GenBank/DDBJ whole genome shotgun (WGS) entry which is preliminary data.</text>
</comment>
<evidence type="ECO:0000313" key="3">
    <source>
        <dbReference type="Proteomes" id="UP000622687"/>
    </source>
</evidence>
<sequence>MLYSDLHIHSNYSDGKLSPEKIVDLSQFRNIKCISITDHDSIDSQYIVKNRNSANIKIIPGLELSSQYKGIEVHILAYFINLDDKALKDRLSDVKQSRQERAQKIISKLNELNIDINIEDIDKEDYDRSIGRLHIAKILVSKGFAESTKEAFQRYLIKNRPAFVERCKIDYKEAMKLILNAKGVPVLAHPGEIYRNIEIENIIKDLKSYGLKGIEVFHPAHSSRTVNNCYNLAKKYSLIITGGSDCHGTIVNGDYTLGTIGINETLTYKFLKAKYKNFRDMEETK</sequence>
<dbReference type="Gene3D" id="3.20.20.140">
    <property type="entry name" value="Metal-dependent hydrolases"/>
    <property type="match status" value="1"/>
</dbReference>
<dbReference type="SMART" id="SM00481">
    <property type="entry name" value="POLIIIAc"/>
    <property type="match status" value="1"/>
</dbReference>
<gene>
    <name evidence="2" type="ORF">I6U51_20085</name>
</gene>
<organism evidence="2 3">
    <name type="scientific">Clostridium aciditolerans</name>
    <dbReference type="NCBI Taxonomy" id="339861"/>
    <lineage>
        <taxon>Bacteria</taxon>
        <taxon>Bacillati</taxon>
        <taxon>Bacillota</taxon>
        <taxon>Clostridia</taxon>
        <taxon>Eubacteriales</taxon>
        <taxon>Clostridiaceae</taxon>
        <taxon>Clostridium</taxon>
    </lineage>
</organism>
<dbReference type="SUPFAM" id="SSF89550">
    <property type="entry name" value="PHP domain-like"/>
    <property type="match status" value="1"/>
</dbReference>
<dbReference type="Proteomes" id="UP000622687">
    <property type="component" value="Unassembled WGS sequence"/>
</dbReference>
<reference evidence="2" key="1">
    <citation type="submission" date="2020-12" db="EMBL/GenBank/DDBJ databases">
        <title>Clostridium thailandense sp. nov., a novel acetogenic bacterium isolated from peat land soil in Thailand.</title>
        <authorList>
            <person name="Chaikitkaew S."/>
            <person name="Birkeland N.K."/>
        </authorList>
    </citation>
    <scope>NUCLEOTIDE SEQUENCE</scope>
    <source>
        <strain evidence="2">DSM 17425</strain>
    </source>
</reference>
<dbReference type="EMBL" id="JAEEGB010000037">
    <property type="protein sequence ID" value="MBI6874974.1"/>
    <property type="molecule type" value="Genomic_DNA"/>
</dbReference>
<evidence type="ECO:0000259" key="1">
    <source>
        <dbReference type="SMART" id="SM00481"/>
    </source>
</evidence>
<proteinExistence type="predicted"/>
<dbReference type="Pfam" id="PF02811">
    <property type="entry name" value="PHP"/>
    <property type="match status" value="1"/>
</dbReference>
<protein>
    <submittedName>
        <fullName evidence="2">PHP domain-containing protein</fullName>
    </submittedName>
</protein>
<keyword evidence="3" id="KW-1185">Reference proteome</keyword>
<dbReference type="Gene3D" id="1.10.150.650">
    <property type="match status" value="1"/>
</dbReference>
<dbReference type="InterPro" id="IPR052018">
    <property type="entry name" value="PHP_domain"/>
</dbReference>
<feature type="domain" description="Polymerase/histidinol phosphatase N-terminal" evidence="1">
    <location>
        <begin position="4"/>
        <end position="68"/>
    </location>
</feature>
<dbReference type="InterPro" id="IPR004013">
    <property type="entry name" value="PHP_dom"/>
</dbReference>